<evidence type="ECO:0000313" key="13">
    <source>
        <dbReference type="EMBL" id="CCD51408.1"/>
    </source>
</evidence>
<dbReference type="InterPro" id="IPR007315">
    <property type="entry name" value="PIG-V/Gpi18"/>
</dbReference>
<keyword evidence="6 12" id="KW-0328">Glycosyltransferase</keyword>
<dbReference type="UniPathway" id="UPA00196"/>
<dbReference type="GO" id="GO:0000009">
    <property type="term" value="F:alpha-1,6-mannosyltransferase activity"/>
    <property type="evidence" value="ECO:0007669"/>
    <property type="project" value="InterPro"/>
</dbReference>
<comment type="caution">
    <text evidence="12">Lacks conserved residue(s) required for the propagation of feature annotation.</text>
</comment>
<evidence type="ECO:0000256" key="7">
    <source>
        <dbReference type="ARBA" id="ARBA00022679"/>
    </source>
</evidence>
<evidence type="ECO:0000256" key="10">
    <source>
        <dbReference type="ARBA" id="ARBA00022989"/>
    </source>
</evidence>
<gene>
    <name evidence="13" type="ORF">BofuT4_P017140.1</name>
</gene>
<dbReference type="GO" id="GO:0004376">
    <property type="term" value="F:GPI mannosyltransferase activity"/>
    <property type="evidence" value="ECO:0007669"/>
    <property type="project" value="InterPro"/>
</dbReference>
<dbReference type="GO" id="GO:0031501">
    <property type="term" value="C:mannosyltransferase complex"/>
    <property type="evidence" value="ECO:0007669"/>
    <property type="project" value="TreeGrafter"/>
</dbReference>
<evidence type="ECO:0000256" key="6">
    <source>
        <dbReference type="ARBA" id="ARBA00022676"/>
    </source>
</evidence>
<accession>G2YI71</accession>
<evidence type="ECO:0000256" key="2">
    <source>
        <dbReference type="ARBA" id="ARBA00004687"/>
    </source>
</evidence>
<evidence type="ECO:0000256" key="1">
    <source>
        <dbReference type="ARBA" id="ARBA00004477"/>
    </source>
</evidence>
<organism evidence="13 14">
    <name type="scientific">Botryotinia fuckeliana (strain T4)</name>
    <name type="common">Noble rot fungus</name>
    <name type="synonym">Botrytis cinerea</name>
    <dbReference type="NCBI Taxonomy" id="999810"/>
    <lineage>
        <taxon>Eukaryota</taxon>
        <taxon>Fungi</taxon>
        <taxon>Dikarya</taxon>
        <taxon>Ascomycota</taxon>
        <taxon>Pezizomycotina</taxon>
        <taxon>Leotiomycetes</taxon>
        <taxon>Helotiales</taxon>
        <taxon>Sclerotiniaceae</taxon>
        <taxon>Botrytis</taxon>
    </lineage>
</organism>
<dbReference type="Pfam" id="PF04188">
    <property type="entry name" value="Mannosyl_trans2"/>
    <property type="match status" value="1"/>
</dbReference>
<dbReference type="HOGENOM" id="CLU_2003565_0_0_1"/>
<keyword evidence="7 12" id="KW-0808">Transferase</keyword>
<dbReference type="EC" id="2.4.1.-" evidence="12"/>
<evidence type="ECO:0000256" key="8">
    <source>
        <dbReference type="ARBA" id="ARBA00022692"/>
    </source>
</evidence>
<reference evidence="14" key="1">
    <citation type="journal article" date="2011" name="PLoS Genet.">
        <title>Genomic analysis of the necrotrophic fungal pathogens Sclerotinia sclerotiorum and Botrytis cinerea.</title>
        <authorList>
            <person name="Amselem J."/>
            <person name="Cuomo C.A."/>
            <person name="van Kan J.A."/>
            <person name="Viaud M."/>
            <person name="Benito E.P."/>
            <person name="Couloux A."/>
            <person name="Coutinho P.M."/>
            <person name="de Vries R.P."/>
            <person name="Dyer P.S."/>
            <person name="Fillinger S."/>
            <person name="Fournier E."/>
            <person name="Gout L."/>
            <person name="Hahn M."/>
            <person name="Kohn L."/>
            <person name="Lapalu N."/>
            <person name="Plummer K.M."/>
            <person name="Pradier J.M."/>
            <person name="Quevillon E."/>
            <person name="Sharon A."/>
            <person name="Simon A."/>
            <person name="ten Have A."/>
            <person name="Tudzynski B."/>
            <person name="Tudzynski P."/>
            <person name="Wincker P."/>
            <person name="Andrew M."/>
            <person name="Anthouard V."/>
            <person name="Beever R.E."/>
            <person name="Beffa R."/>
            <person name="Benoit I."/>
            <person name="Bouzid O."/>
            <person name="Brault B."/>
            <person name="Chen Z."/>
            <person name="Choquer M."/>
            <person name="Collemare J."/>
            <person name="Cotton P."/>
            <person name="Danchin E.G."/>
            <person name="Da Silva C."/>
            <person name="Gautier A."/>
            <person name="Giraud C."/>
            <person name="Giraud T."/>
            <person name="Gonzalez C."/>
            <person name="Grossetete S."/>
            <person name="Guldener U."/>
            <person name="Henrissat B."/>
            <person name="Howlett B.J."/>
            <person name="Kodira C."/>
            <person name="Kretschmer M."/>
            <person name="Lappartient A."/>
            <person name="Leroch M."/>
            <person name="Levis C."/>
            <person name="Mauceli E."/>
            <person name="Neuveglise C."/>
            <person name="Oeser B."/>
            <person name="Pearson M."/>
            <person name="Poulain J."/>
            <person name="Poussereau N."/>
            <person name="Quesneville H."/>
            <person name="Rascle C."/>
            <person name="Schumacher J."/>
            <person name="Segurens B."/>
            <person name="Sexton A."/>
            <person name="Silva E."/>
            <person name="Sirven C."/>
            <person name="Soanes D.M."/>
            <person name="Talbot N.J."/>
            <person name="Templeton M."/>
            <person name="Yandava C."/>
            <person name="Yarden O."/>
            <person name="Zeng Q."/>
            <person name="Rollins J.A."/>
            <person name="Lebrun M.H."/>
            <person name="Dickman M."/>
        </authorList>
    </citation>
    <scope>NUCLEOTIDE SEQUENCE [LARGE SCALE GENOMIC DNA]</scope>
    <source>
        <strain evidence="14">T4</strain>
    </source>
</reference>
<dbReference type="EMBL" id="FQ790337">
    <property type="protein sequence ID" value="CCD51408.1"/>
    <property type="molecule type" value="Genomic_DNA"/>
</dbReference>
<evidence type="ECO:0000256" key="12">
    <source>
        <dbReference type="RuleBase" id="RU363112"/>
    </source>
</evidence>
<comment type="pathway">
    <text evidence="2 12">Glycolipid biosynthesis; glycosylphosphatidylinositol-anchor biosynthesis.</text>
</comment>
<comment type="function">
    <text evidence="12">Mannosyltransferase involved in glycosylphosphatidylinositol-anchor biosynthesis.</text>
</comment>
<dbReference type="GO" id="GO:0005789">
    <property type="term" value="C:endoplasmic reticulum membrane"/>
    <property type="evidence" value="ECO:0007669"/>
    <property type="project" value="UniProtKB-SubCell"/>
</dbReference>
<keyword evidence="11 12" id="KW-0472">Membrane</keyword>
<keyword evidence="9 12" id="KW-0256">Endoplasmic reticulum</keyword>
<dbReference type="AlphaFoldDB" id="G2YI71"/>
<dbReference type="InParanoid" id="G2YI71"/>
<protein>
    <recommendedName>
        <fullName evidence="4 12">GPI mannosyltransferase 2</fullName>
        <ecNumber evidence="12">2.4.1.-</ecNumber>
    </recommendedName>
</protein>
<comment type="subcellular location">
    <subcellularLocation>
        <location evidence="1 12">Endoplasmic reticulum membrane</location>
        <topology evidence="1 12">Multi-pass membrane protein</topology>
    </subcellularLocation>
</comment>
<keyword evidence="10 12" id="KW-1133">Transmembrane helix</keyword>
<dbReference type="PANTHER" id="PTHR12468">
    <property type="entry name" value="GPI MANNOSYLTRANSFERASE 2"/>
    <property type="match status" value="1"/>
</dbReference>
<name>G2YI71_BOTF4</name>
<keyword evidence="5 12" id="KW-0337">GPI-anchor biosynthesis</keyword>
<evidence type="ECO:0000313" key="14">
    <source>
        <dbReference type="Proteomes" id="UP000008177"/>
    </source>
</evidence>
<evidence type="ECO:0000256" key="4">
    <source>
        <dbReference type="ARBA" id="ARBA00013795"/>
    </source>
</evidence>
<keyword evidence="8 12" id="KW-0812">Transmembrane</keyword>
<proteinExistence type="inferred from homology"/>
<evidence type="ECO:0000256" key="5">
    <source>
        <dbReference type="ARBA" id="ARBA00022502"/>
    </source>
</evidence>
<evidence type="ECO:0000256" key="11">
    <source>
        <dbReference type="ARBA" id="ARBA00023136"/>
    </source>
</evidence>
<evidence type="ECO:0000256" key="9">
    <source>
        <dbReference type="ARBA" id="ARBA00022824"/>
    </source>
</evidence>
<dbReference type="STRING" id="999810.G2YI71"/>
<comment type="similarity">
    <text evidence="3 12">Belongs to the PIGV family.</text>
</comment>
<sequence length="124" mass="13884">MASIYLHPLGAPVRTLILCFILWKISLLLIAACSPGPGYDTSTSLLLSSLHSIGKKKLPSVVQYLIGKLVRWDAIYFVHASNRGYVYEQEWAFGWGFTRVIKFSTIGKYRDNCPSVCVVDQGRT</sequence>
<dbReference type="Proteomes" id="UP000008177">
    <property type="component" value="Unplaced contigs"/>
</dbReference>
<dbReference type="GO" id="GO:0006506">
    <property type="term" value="P:GPI anchor biosynthetic process"/>
    <property type="evidence" value="ECO:0007669"/>
    <property type="project" value="UniProtKB-UniPathway"/>
</dbReference>
<feature type="transmembrane region" description="Helical" evidence="12">
    <location>
        <begin position="12"/>
        <end position="32"/>
    </location>
</feature>
<dbReference type="PANTHER" id="PTHR12468:SF2">
    <property type="entry name" value="GPI MANNOSYLTRANSFERASE 2"/>
    <property type="match status" value="1"/>
</dbReference>
<evidence type="ECO:0000256" key="3">
    <source>
        <dbReference type="ARBA" id="ARBA00008698"/>
    </source>
</evidence>